<keyword evidence="3" id="KW-1185">Reference proteome</keyword>
<dbReference type="InParanoid" id="W4K6G0"/>
<dbReference type="AlphaFoldDB" id="W4K6G0"/>
<dbReference type="KEGG" id="hir:HETIRDRAFT_426842"/>
<sequence>MLNLSPRILSVALLSESFFCGALTVLFGVSVFRKIRTRTTYVLLAVNIVLYSISVLHWIVNSMVILGVVSMGRAATHILIEGLPVINYVLCDAVVVWRAWLIWECNTKICIPSFVCLVGTLASALISAIRQDDAPLALASLVWGFLLASNLWSTSIIAWRAWRHRQLIKALLGEGTARTNVEKILGLLIESGAVYCFIWSLYILIFYVLRSAAFIPAVILDQLVTCYPKSHP</sequence>
<protein>
    <submittedName>
        <fullName evidence="2">Uncharacterized protein</fullName>
    </submittedName>
</protein>
<evidence type="ECO:0000256" key="1">
    <source>
        <dbReference type="SAM" id="Phobius"/>
    </source>
</evidence>
<dbReference type="GeneID" id="20674153"/>
<name>W4K6G0_HETIT</name>
<keyword evidence="1" id="KW-0472">Membrane</keyword>
<feature type="transmembrane region" description="Helical" evidence="1">
    <location>
        <begin position="41"/>
        <end position="68"/>
    </location>
</feature>
<evidence type="ECO:0000313" key="3">
    <source>
        <dbReference type="Proteomes" id="UP000030671"/>
    </source>
</evidence>
<dbReference type="RefSeq" id="XP_009546060.1">
    <property type="nucleotide sequence ID" value="XM_009547765.1"/>
</dbReference>
<dbReference type="EMBL" id="KI925458">
    <property type="protein sequence ID" value="ETW81412.1"/>
    <property type="molecule type" value="Genomic_DNA"/>
</dbReference>
<dbReference type="OrthoDB" id="3174319at2759"/>
<proteinExistence type="predicted"/>
<feature type="transmembrane region" description="Helical" evidence="1">
    <location>
        <begin position="183"/>
        <end position="209"/>
    </location>
</feature>
<dbReference type="Proteomes" id="UP000030671">
    <property type="component" value="Unassembled WGS sequence"/>
</dbReference>
<feature type="transmembrane region" description="Helical" evidence="1">
    <location>
        <begin position="109"/>
        <end position="129"/>
    </location>
</feature>
<reference evidence="2 3" key="1">
    <citation type="journal article" date="2012" name="New Phytol.">
        <title>Insight into trade-off between wood decay and parasitism from the genome of a fungal forest pathogen.</title>
        <authorList>
            <person name="Olson A."/>
            <person name="Aerts A."/>
            <person name="Asiegbu F."/>
            <person name="Belbahri L."/>
            <person name="Bouzid O."/>
            <person name="Broberg A."/>
            <person name="Canback B."/>
            <person name="Coutinho P.M."/>
            <person name="Cullen D."/>
            <person name="Dalman K."/>
            <person name="Deflorio G."/>
            <person name="van Diepen L.T."/>
            <person name="Dunand C."/>
            <person name="Duplessis S."/>
            <person name="Durling M."/>
            <person name="Gonthier P."/>
            <person name="Grimwood J."/>
            <person name="Fossdal C.G."/>
            <person name="Hansson D."/>
            <person name="Henrissat B."/>
            <person name="Hietala A."/>
            <person name="Himmelstrand K."/>
            <person name="Hoffmeister D."/>
            <person name="Hogberg N."/>
            <person name="James T.Y."/>
            <person name="Karlsson M."/>
            <person name="Kohler A."/>
            <person name="Kues U."/>
            <person name="Lee Y.H."/>
            <person name="Lin Y.C."/>
            <person name="Lind M."/>
            <person name="Lindquist E."/>
            <person name="Lombard V."/>
            <person name="Lucas S."/>
            <person name="Lunden K."/>
            <person name="Morin E."/>
            <person name="Murat C."/>
            <person name="Park J."/>
            <person name="Raffaello T."/>
            <person name="Rouze P."/>
            <person name="Salamov A."/>
            <person name="Schmutz J."/>
            <person name="Solheim H."/>
            <person name="Stahlberg J."/>
            <person name="Velez H."/>
            <person name="de Vries R.P."/>
            <person name="Wiebenga A."/>
            <person name="Woodward S."/>
            <person name="Yakovlev I."/>
            <person name="Garbelotto M."/>
            <person name="Martin F."/>
            <person name="Grigoriev I.V."/>
            <person name="Stenlid J."/>
        </authorList>
    </citation>
    <scope>NUCLEOTIDE SEQUENCE [LARGE SCALE GENOMIC DNA]</scope>
    <source>
        <strain evidence="2 3">TC 32-1</strain>
    </source>
</reference>
<keyword evidence="1" id="KW-0812">Transmembrane</keyword>
<feature type="transmembrane region" description="Helical" evidence="1">
    <location>
        <begin position="74"/>
        <end position="97"/>
    </location>
</feature>
<keyword evidence="1" id="KW-1133">Transmembrane helix</keyword>
<accession>W4K6G0</accession>
<dbReference type="HOGENOM" id="CLU_1195009_0_0_1"/>
<organism evidence="2 3">
    <name type="scientific">Heterobasidion irregulare (strain TC 32-1)</name>
    <dbReference type="NCBI Taxonomy" id="747525"/>
    <lineage>
        <taxon>Eukaryota</taxon>
        <taxon>Fungi</taxon>
        <taxon>Dikarya</taxon>
        <taxon>Basidiomycota</taxon>
        <taxon>Agaricomycotina</taxon>
        <taxon>Agaricomycetes</taxon>
        <taxon>Russulales</taxon>
        <taxon>Bondarzewiaceae</taxon>
        <taxon>Heterobasidion</taxon>
        <taxon>Heterobasidion annosum species complex</taxon>
    </lineage>
</organism>
<feature type="transmembrane region" description="Helical" evidence="1">
    <location>
        <begin position="141"/>
        <end position="162"/>
    </location>
</feature>
<evidence type="ECO:0000313" key="2">
    <source>
        <dbReference type="EMBL" id="ETW81412.1"/>
    </source>
</evidence>
<feature type="transmembrane region" description="Helical" evidence="1">
    <location>
        <begin position="6"/>
        <end position="29"/>
    </location>
</feature>
<gene>
    <name evidence="2" type="ORF">HETIRDRAFT_426842</name>
</gene>